<dbReference type="AlphaFoldDB" id="A0A8J7QPM7"/>
<dbReference type="EMBL" id="JAFREP010000034">
    <property type="protein sequence ID" value="MBO1322343.1"/>
    <property type="molecule type" value="Genomic_DNA"/>
</dbReference>
<dbReference type="InterPro" id="IPR028098">
    <property type="entry name" value="Glyco_trans_4-like_N"/>
</dbReference>
<comment type="caution">
    <text evidence="6">The sequence shown here is derived from an EMBL/GenBank/DDBJ whole genome shotgun (WGS) entry which is preliminary data.</text>
</comment>
<keyword evidence="3" id="KW-0808">Transferase</keyword>
<proteinExistence type="inferred from homology"/>
<dbReference type="InterPro" id="IPR001296">
    <property type="entry name" value="Glyco_trans_1"/>
</dbReference>
<dbReference type="RefSeq" id="WP_207862316.1">
    <property type="nucleotide sequence ID" value="NZ_JAFREP010000034.1"/>
</dbReference>
<dbReference type="Proteomes" id="UP000664417">
    <property type="component" value="Unassembled WGS sequence"/>
</dbReference>
<name>A0A8J7QPM7_9BACT</name>
<feature type="domain" description="Glycosyl transferase family 1" evidence="4">
    <location>
        <begin position="242"/>
        <end position="395"/>
    </location>
</feature>
<keyword evidence="7" id="KW-1185">Reference proteome</keyword>
<dbReference type="PANTHER" id="PTHR12526">
    <property type="entry name" value="GLYCOSYLTRANSFERASE"/>
    <property type="match status" value="1"/>
</dbReference>
<dbReference type="PANTHER" id="PTHR12526:SF640">
    <property type="entry name" value="COLANIC ACID BIOSYNTHESIS GLYCOSYLTRANSFERASE WCAL-RELATED"/>
    <property type="match status" value="1"/>
</dbReference>
<comment type="similarity">
    <text evidence="1">Belongs to the glycosyltransferase group 1 family. Glycosyltransferase 4 subfamily.</text>
</comment>
<gene>
    <name evidence="6" type="ORF">J3U88_27975</name>
</gene>
<evidence type="ECO:0000256" key="1">
    <source>
        <dbReference type="ARBA" id="ARBA00009481"/>
    </source>
</evidence>
<feature type="domain" description="Glycosyltransferase subfamily 4-like N-terminal" evidence="5">
    <location>
        <begin position="24"/>
        <end position="224"/>
    </location>
</feature>
<evidence type="ECO:0000256" key="2">
    <source>
        <dbReference type="ARBA" id="ARBA00022676"/>
    </source>
</evidence>
<organism evidence="6 7">
    <name type="scientific">Acanthopleuribacter pedis</name>
    <dbReference type="NCBI Taxonomy" id="442870"/>
    <lineage>
        <taxon>Bacteria</taxon>
        <taxon>Pseudomonadati</taxon>
        <taxon>Acidobacteriota</taxon>
        <taxon>Holophagae</taxon>
        <taxon>Acanthopleuribacterales</taxon>
        <taxon>Acanthopleuribacteraceae</taxon>
        <taxon>Acanthopleuribacter</taxon>
    </lineage>
</organism>
<evidence type="ECO:0000313" key="7">
    <source>
        <dbReference type="Proteomes" id="UP000664417"/>
    </source>
</evidence>
<reference evidence="6" key="1">
    <citation type="submission" date="2021-03" db="EMBL/GenBank/DDBJ databases">
        <authorList>
            <person name="Wang G."/>
        </authorList>
    </citation>
    <scope>NUCLEOTIDE SEQUENCE</scope>
    <source>
        <strain evidence="6">KCTC 12899</strain>
    </source>
</reference>
<evidence type="ECO:0000313" key="6">
    <source>
        <dbReference type="EMBL" id="MBO1322343.1"/>
    </source>
</evidence>
<dbReference type="Pfam" id="PF00534">
    <property type="entry name" value="Glycos_transf_1"/>
    <property type="match status" value="1"/>
</dbReference>
<accession>A0A8J7QPM7</accession>
<keyword evidence="2" id="KW-0328">Glycosyltransferase</keyword>
<evidence type="ECO:0000259" key="4">
    <source>
        <dbReference type="Pfam" id="PF00534"/>
    </source>
</evidence>
<dbReference type="SUPFAM" id="SSF53756">
    <property type="entry name" value="UDP-Glycosyltransferase/glycogen phosphorylase"/>
    <property type="match status" value="1"/>
</dbReference>
<dbReference type="CDD" id="cd03801">
    <property type="entry name" value="GT4_PimA-like"/>
    <property type="match status" value="1"/>
</dbReference>
<dbReference type="Pfam" id="PF13579">
    <property type="entry name" value="Glyco_trans_4_4"/>
    <property type="match status" value="1"/>
</dbReference>
<dbReference type="Gene3D" id="3.40.50.2000">
    <property type="entry name" value="Glycogen Phosphorylase B"/>
    <property type="match status" value="2"/>
</dbReference>
<protein>
    <submittedName>
        <fullName evidence="6">Glycosyltransferase family 4 protein</fullName>
    </submittedName>
</protein>
<evidence type="ECO:0000259" key="5">
    <source>
        <dbReference type="Pfam" id="PF13579"/>
    </source>
</evidence>
<dbReference type="GO" id="GO:0016757">
    <property type="term" value="F:glycosyltransferase activity"/>
    <property type="evidence" value="ECO:0007669"/>
    <property type="project" value="UniProtKB-KW"/>
</dbReference>
<evidence type="ECO:0000256" key="3">
    <source>
        <dbReference type="ARBA" id="ARBA00022679"/>
    </source>
</evidence>
<sequence>MKVAYLAAGAAGMYCGSCIRDNTLARELKKQGVDLVLVPTYTPMRTDEKSEAEARVFFGGINVYLQAKSSLFRRTPWALDRLLDRPGLLNWVSRFSSSTSAKDLGDLTVSMLEGEQGPLYKELQKLVVWLRDDFKPDLVHLTNSMLAGIGVGIRKALDVPVICSLQGEEIFLDALIEPYRARAMKALRAQVAQLDRLVATCDAYRDEMSAYLQVAPAQIAVARLGIGLDDFAPRSWDGFDASKSRTLGFFARQCPEKGLDQLLHAFQILAPQFPNLRLRVAGYLGEGDRAYVEELKKESADLAHRIEWLEELDRAEKIAFLQSLDVFSVPAPYRDPKGLTILEAMACGVPVVQPNHGAYVEIIEHTNGGRLFPPNKVDALAAVIASYLRDPKVMRRDGLAGAEAVVNHYSDRAMADQTHQIYRRILGARRD</sequence>